<evidence type="ECO:0000313" key="1">
    <source>
        <dbReference type="EMBL" id="MBX45286.1"/>
    </source>
</evidence>
<sequence>MDFESTFERDHGSRRPNFVSKGFMDALQRSRNAFKLLFVYLHSPDHPDTPVFWREDSVF</sequence>
<accession>A0A2P2NS15</accession>
<protein>
    <submittedName>
        <fullName evidence="1">Uncharacterized protein</fullName>
    </submittedName>
</protein>
<dbReference type="EMBL" id="GGEC01064802">
    <property type="protein sequence ID" value="MBX45286.1"/>
    <property type="molecule type" value="Transcribed_RNA"/>
</dbReference>
<dbReference type="Gene3D" id="3.40.30.10">
    <property type="entry name" value="Glutaredoxin"/>
    <property type="match status" value="1"/>
</dbReference>
<dbReference type="SUPFAM" id="SSF52833">
    <property type="entry name" value="Thioredoxin-like"/>
    <property type="match status" value="1"/>
</dbReference>
<proteinExistence type="predicted"/>
<dbReference type="AlphaFoldDB" id="A0A2P2NS15"/>
<name>A0A2P2NS15_RHIMU</name>
<dbReference type="InterPro" id="IPR036249">
    <property type="entry name" value="Thioredoxin-like_sf"/>
</dbReference>
<reference evidence="1" key="1">
    <citation type="submission" date="2018-02" db="EMBL/GenBank/DDBJ databases">
        <title>Rhizophora mucronata_Transcriptome.</title>
        <authorList>
            <person name="Meera S.P."/>
            <person name="Sreeshan A."/>
            <person name="Augustine A."/>
        </authorList>
    </citation>
    <scope>NUCLEOTIDE SEQUENCE</scope>
    <source>
        <tissue evidence="1">Leaf</tissue>
    </source>
</reference>
<organism evidence="1">
    <name type="scientific">Rhizophora mucronata</name>
    <name type="common">Asiatic mangrove</name>
    <dbReference type="NCBI Taxonomy" id="61149"/>
    <lineage>
        <taxon>Eukaryota</taxon>
        <taxon>Viridiplantae</taxon>
        <taxon>Streptophyta</taxon>
        <taxon>Embryophyta</taxon>
        <taxon>Tracheophyta</taxon>
        <taxon>Spermatophyta</taxon>
        <taxon>Magnoliopsida</taxon>
        <taxon>eudicotyledons</taxon>
        <taxon>Gunneridae</taxon>
        <taxon>Pentapetalae</taxon>
        <taxon>rosids</taxon>
        <taxon>fabids</taxon>
        <taxon>Malpighiales</taxon>
        <taxon>Rhizophoraceae</taxon>
        <taxon>Rhizophora</taxon>
    </lineage>
</organism>